<feature type="coiled-coil region" evidence="2">
    <location>
        <begin position="122"/>
        <end position="174"/>
    </location>
</feature>
<dbReference type="Gene3D" id="1.10.3210.10">
    <property type="entry name" value="Hypothetical protein af1432"/>
    <property type="match status" value="1"/>
</dbReference>
<protein>
    <submittedName>
        <fullName evidence="6">Response regulator</fullName>
    </submittedName>
</protein>
<dbReference type="InterPro" id="IPR011006">
    <property type="entry name" value="CheY-like_superfamily"/>
</dbReference>
<evidence type="ECO:0000256" key="2">
    <source>
        <dbReference type="SAM" id="Coils"/>
    </source>
</evidence>
<dbReference type="RefSeq" id="WP_119108847.1">
    <property type="nucleotide sequence ID" value="NZ_QXJC01000003.1"/>
</dbReference>
<feature type="modified residue" description="4-aspartylphosphate" evidence="1">
    <location>
        <position position="61"/>
    </location>
</feature>
<dbReference type="OrthoDB" id="9774747at2"/>
<comment type="caution">
    <text evidence="6">The sequence shown here is derived from an EMBL/GenBank/DDBJ whole genome shotgun (WGS) entry which is preliminary data.</text>
</comment>
<dbReference type="SUPFAM" id="SSF52172">
    <property type="entry name" value="CheY-like"/>
    <property type="match status" value="1"/>
</dbReference>
<dbReference type="GO" id="GO:0008081">
    <property type="term" value="F:phosphoric diester hydrolase activity"/>
    <property type="evidence" value="ECO:0007669"/>
    <property type="project" value="UniProtKB-ARBA"/>
</dbReference>
<keyword evidence="2" id="KW-0175">Coiled coil</keyword>
<feature type="domain" description="HD-GYP" evidence="5">
    <location>
        <begin position="175"/>
        <end position="371"/>
    </location>
</feature>
<dbReference type="PANTHER" id="PTHR45228:SF8">
    <property type="entry name" value="TWO-COMPONENT RESPONSE REGULATOR-RELATED"/>
    <property type="match status" value="1"/>
</dbReference>
<dbReference type="InterPro" id="IPR037522">
    <property type="entry name" value="HD_GYP_dom"/>
</dbReference>
<sequence length="427" mass="47811">MSEQNGPEIPGTLLCVDDEPNILSALRRLFRPCGYRVLVAEGGAQGLEILRSEPVDLVISDMRMPHMDGAQFLKVVKQEWPDVVRILLTGYADIGSTIEAINQGEIYRYITKPWTDEDMALTVRQALERKALEREKERLEALALEQNEALRQLNESLEAKVQERTADLQKANERVKQSFLTAVKIYSTLMEMRHPILAGHSRRVAALARSMAIRMGMNNMGVQNVFVAGMLHDIGKIGFNDALLTRPVRTMGPEDLDVYRKHPQDGENALMALDELAAVSKLVRHHHERFDGLGFPDSLTGHDIPLGARLLAVANDYDSLQIGTFSALHFTPEEARQTLEKDRGKRYDPQVLDALTAVLAAPPKPPVRQRECRLSELKPGMVLAREFMRTGGVLLLGSEQVLSAKLIERMLAYEATEGVEMTVFVRD</sequence>
<dbReference type="Gene3D" id="3.40.50.2300">
    <property type="match status" value="1"/>
</dbReference>
<dbReference type="PROSITE" id="PS51831">
    <property type="entry name" value="HD"/>
    <property type="match status" value="1"/>
</dbReference>
<dbReference type="SMART" id="SM00448">
    <property type="entry name" value="REC"/>
    <property type="match status" value="1"/>
</dbReference>
<reference evidence="6 7" key="1">
    <citation type="submission" date="2018-09" db="EMBL/GenBank/DDBJ databases">
        <title>Draft genome of Simplicispira sp. NY-02.</title>
        <authorList>
            <person name="Im W.T."/>
        </authorList>
    </citation>
    <scope>NUCLEOTIDE SEQUENCE [LARGE SCALE GENOMIC DNA]</scope>
    <source>
        <strain evidence="6 7">NY-02</strain>
    </source>
</reference>
<dbReference type="SMART" id="SM00471">
    <property type="entry name" value="HDc"/>
    <property type="match status" value="1"/>
</dbReference>
<evidence type="ECO:0000259" key="3">
    <source>
        <dbReference type="PROSITE" id="PS50110"/>
    </source>
</evidence>
<evidence type="ECO:0000313" key="6">
    <source>
        <dbReference type="EMBL" id="RID98182.1"/>
    </source>
</evidence>
<keyword evidence="7" id="KW-1185">Reference proteome</keyword>
<dbReference type="InterPro" id="IPR001789">
    <property type="entry name" value="Sig_transdc_resp-reg_receiver"/>
</dbReference>
<dbReference type="PROSITE" id="PS50110">
    <property type="entry name" value="RESPONSE_REGULATORY"/>
    <property type="match status" value="1"/>
</dbReference>
<dbReference type="EMBL" id="QXJC01000003">
    <property type="protein sequence ID" value="RID98182.1"/>
    <property type="molecule type" value="Genomic_DNA"/>
</dbReference>
<evidence type="ECO:0000259" key="4">
    <source>
        <dbReference type="PROSITE" id="PS51831"/>
    </source>
</evidence>
<dbReference type="PROSITE" id="PS51832">
    <property type="entry name" value="HD_GYP"/>
    <property type="match status" value="1"/>
</dbReference>
<feature type="domain" description="Response regulatory" evidence="3">
    <location>
        <begin position="12"/>
        <end position="127"/>
    </location>
</feature>
<dbReference type="CDD" id="cd00077">
    <property type="entry name" value="HDc"/>
    <property type="match status" value="1"/>
</dbReference>
<evidence type="ECO:0000313" key="7">
    <source>
        <dbReference type="Proteomes" id="UP000266302"/>
    </source>
</evidence>
<dbReference type="Pfam" id="PF00072">
    <property type="entry name" value="Response_reg"/>
    <property type="match status" value="1"/>
</dbReference>
<dbReference type="Proteomes" id="UP000266302">
    <property type="component" value="Unassembled WGS sequence"/>
</dbReference>
<dbReference type="PANTHER" id="PTHR45228">
    <property type="entry name" value="CYCLIC DI-GMP PHOSPHODIESTERASE TM_0186-RELATED"/>
    <property type="match status" value="1"/>
</dbReference>
<gene>
    <name evidence="6" type="ORF">D3F03_07910</name>
</gene>
<dbReference type="InterPro" id="IPR006674">
    <property type="entry name" value="HD_domain"/>
</dbReference>
<dbReference type="Pfam" id="PF13487">
    <property type="entry name" value="HD_5"/>
    <property type="match status" value="1"/>
</dbReference>
<proteinExistence type="predicted"/>
<evidence type="ECO:0000256" key="1">
    <source>
        <dbReference type="PROSITE-ProRule" id="PRU00169"/>
    </source>
</evidence>
<dbReference type="AlphaFoldDB" id="A0A398C5C5"/>
<keyword evidence="1" id="KW-0597">Phosphoprotein</keyword>
<dbReference type="GO" id="GO:0000160">
    <property type="term" value="P:phosphorelay signal transduction system"/>
    <property type="evidence" value="ECO:0007669"/>
    <property type="project" value="InterPro"/>
</dbReference>
<dbReference type="InterPro" id="IPR003607">
    <property type="entry name" value="HD/PDEase_dom"/>
</dbReference>
<dbReference type="InterPro" id="IPR052020">
    <property type="entry name" value="Cyclic_di-GMP/3'3'-cGAMP_PDE"/>
</dbReference>
<organism evidence="6 7">
    <name type="scientific">Simplicispira hankyongi</name>
    <dbReference type="NCBI Taxonomy" id="2315688"/>
    <lineage>
        <taxon>Bacteria</taxon>
        <taxon>Pseudomonadati</taxon>
        <taxon>Pseudomonadota</taxon>
        <taxon>Betaproteobacteria</taxon>
        <taxon>Burkholderiales</taxon>
        <taxon>Comamonadaceae</taxon>
        <taxon>Simplicispira</taxon>
    </lineage>
</organism>
<feature type="domain" description="HD" evidence="4">
    <location>
        <begin position="197"/>
        <end position="320"/>
    </location>
</feature>
<name>A0A398C5C5_9BURK</name>
<dbReference type="SUPFAM" id="SSF109604">
    <property type="entry name" value="HD-domain/PDEase-like"/>
    <property type="match status" value="1"/>
</dbReference>
<evidence type="ECO:0000259" key="5">
    <source>
        <dbReference type="PROSITE" id="PS51832"/>
    </source>
</evidence>
<dbReference type="CDD" id="cd17569">
    <property type="entry name" value="REC_HupR-like"/>
    <property type="match status" value="1"/>
</dbReference>
<accession>A0A398C5C5</accession>